<dbReference type="EMBL" id="SJFN01000047">
    <property type="protein sequence ID" value="TBW33061.1"/>
    <property type="molecule type" value="Genomic_DNA"/>
</dbReference>
<feature type="non-terminal residue" evidence="1">
    <location>
        <position position="232"/>
    </location>
</feature>
<evidence type="ECO:0000313" key="2">
    <source>
        <dbReference type="Proteomes" id="UP000292781"/>
    </source>
</evidence>
<organism evidence="1 2">
    <name type="scientific">Siculibacillus lacustris</name>
    <dbReference type="NCBI Taxonomy" id="1549641"/>
    <lineage>
        <taxon>Bacteria</taxon>
        <taxon>Pseudomonadati</taxon>
        <taxon>Pseudomonadota</taxon>
        <taxon>Alphaproteobacteria</taxon>
        <taxon>Hyphomicrobiales</taxon>
        <taxon>Ancalomicrobiaceae</taxon>
        <taxon>Siculibacillus</taxon>
    </lineage>
</organism>
<keyword evidence="2" id="KW-1185">Reference proteome</keyword>
<dbReference type="Proteomes" id="UP000292781">
    <property type="component" value="Unassembled WGS sequence"/>
</dbReference>
<accession>A0A4Q9VG12</accession>
<protein>
    <submittedName>
        <fullName evidence="1">Uncharacterized protein</fullName>
    </submittedName>
</protein>
<name>A0A4Q9VG12_9HYPH</name>
<proteinExistence type="predicted"/>
<dbReference type="AlphaFoldDB" id="A0A4Q9VG12"/>
<gene>
    <name evidence="1" type="ORF">EYW49_20825</name>
</gene>
<comment type="caution">
    <text evidence="1">The sequence shown here is derived from an EMBL/GenBank/DDBJ whole genome shotgun (WGS) entry which is preliminary data.</text>
</comment>
<evidence type="ECO:0000313" key="1">
    <source>
        <dbReference type="EMBL" id="TBW33061.1"/>
    </source>
</evidence>
<reference evidence="1 2" key="1">
    <citation type="submission" date="2019-02" db="EMBL/GenBank/DDBJ databases">
        <title>Siculibacillus lacustris gen. nov., sp. nov., a new rosette-forming bacterium isolated from a freshwater crater lake (Lake St. Ana, Romania).</title>
        <authorList>
            <person name="Felfoldi T."/>
            <person name="Marton Z."/>
            <person name="Szabo A."/>
            <person name="Mentes A."/>
            <person name="Boka K."/>
            <person name="Marialigeti K."/>
            <person name="Mathe I."/>
            <person name="Koncz M."/>
            <person name="Schumann P."/>
            <person name="Toth E."/>
        </authorList>
    </citation>
    <scope>NUCLEOTIDE SEQUENCE [LARGE SCALE GENOMIC DNA]</scope>
    <source>
        <strain evidence="1 2">SA-279</strain>
    </source>
</reference>
<sequence length="232" mass="22414">MAVEDALSVSSLQPTAAAGLDLVALKVGRVIEARVVGLASGQAVLASRHGMIEADLSALGARSAAVGDVLRLEVRAVATGDGSSKLAFAVVDAVSTTPATSAPTLADDGPTAALARAVRGAVATQNGLAPLFATVAGLEAAPAGSVPDPVRALAAQLLKGRLAADGPPTGADVARAFGGSGLFLESRVAHAAAGDPGARAPTDDLKAGLHALKAALGAWLGSRTAAPTGAGG</sequence>